<evidence type="ECO:0000256" key="1">
    <source>
        <dbReference type="SAM" id="Phobius"/>
    </source>
</evidence>
<dbReference type="InterPro" id="IPR036188">
    <property type="entry name" value="FAD/NAD-bd_sf"/>
</dbReference>
<accession>A0A0D7BRE6</accession>
<keyword evidence="1" id="KW-1133">Transmembrane helix</keyword>
<gene>
    <name evidence="2" type="ORF">CYLTODRAFT_417718</name>
</gene>
<dbReference type="Proteomes" id="UP000054007">
    <property type="component" value="Unassembled WGS sequence"/>
</dbReference>
<feature type="transmembrane region" description="Helical" evidence="1">
    <location>
        <begin position="49"/>
        <end position="71"/>
    </location>
</feature>
<reference evidence="2 3" key="1">
    <citation type="journal article" date="2015" name="Fungal Genet. Biol.">
        <title>Evolution of novel wood decay mechanisms in Agaricales revealed by the genome sequences of Fistulina hepatica and Cylindrobasidium torrendii.</title>
        <authorList>
            <person name="Floudas D."/>
            <person name="Held B.W."/>
            <person name="Riley R."/>
            <person name="Nagy L.G."/>
            <person name="Koehler G."/>
            <person name="Ransdell A.S."/>
            <person name="Younus H."/>
            <person name="Chow J."/>
            <person name="Chiniquy J."/>
            <person name="Lipzen A."/>
            <person name="Tritt A."/>
            <person name="Sun H."/>
            <person name="Haridas S."/>
            <person name="LaButti K."/>
            <person name="Ohm R.A."/>
            <person name="Kues U."/>
            <person name="Blanchette R.A."/>
            <person name="Grigoriev I.V."/>
            <person name="Minto R.E."/>
            <person name="Hibbett D.S."/>
        </authorList>
    </citation>
    <scope>NUCLEOTIDE SEQUENCE [LARGE SCALE GENOMIC DNA]</scope>
    <source>
        <strain evidence="2 3">FP15055 ss-10</strain>
    </source>
</reference>
<keyword evidence="1" id="KW-0472">Membrane</keyword>
<proteinExistence type="predicted"/>
<dbReference type="Gene3D" id="3.50.50.60">
    <property type="entry name" value="FAD/NAD(P)-binding domain"/>
    <property type="match status" value="1"/>
</dbReference>
<name>A0A0D7BRE6_9AGAR</name>
<dbReference type="AlphaFoldDB" id="A0A0D7BRE6"/>
<keyword evidence="1" id="KW-0812">Transmembrane</keyword>
<organism evidence="2 3">
    <name type="scientific">Cylindrobasidium torrendii FP15055 ss-10</name>
    <dbReference type="NCBI Taxonomy" id="1314674"/>
    <lineage>
        <taxon>Eukaryota</taxon>
        <taxon>Fungi</taxon>
        <taxon>Dikarya</taxon>
        <taxon>Basidiomycota</taxon>
        <taxon>Agaricomycotina</taxon>
        <taxon>Agaricomycetes</taxon>
        <taxon>Agaricomycetidae</taxon>
        <taxon>Agaricales</taxon>
        <taxon>Marasmiineae</taxon>
        <taxon>Physalacriaceae</taxon>
        <taxon>Cylindrobasidium</taxon>
    </lineage>
</organism>
<dbReference type="EMBL" id="KN880441">
    <property type="protein sequence ID" value="KIY72719.1"/>
    <property type="molecule type" value="Genomic_DNA"/>
</dbReference>
<dbReference type="SUPFAM" id="SSF51905">
    <property type="entry name" value="FAD/NAD(P)-binding domain"/>
    <property type="match status" value="1"/>
</dbReference>
<evidence type="ECO:0008006" key="4">
    <source>
        <dbReference type="Google" id="ProtNLM"/>
    </source>
</evidence>
<protein>
    <recommendedName>
        <fullName evidence="4">FAD/NAD(P)-binding domain-containing protein</fullName>
    </recommendedName>
</protein>
<evidence type="ECO:0000313" key="3">
    <source>
        <dbReference type="Proteomes" id="UP000054007"/>
    </source>
</evidence>
<sequence>MIKYAAFDLIFQARPGHRCQLSSCYKTPLVRKSLFPEPTVFVSIMVSPVYYTLPASLVGVVLVFDAFWRLLRSHLVAKYSSIEDIKGLGQARPDDTKIRGTAVVCGGSYAGLATARVLHDHFERVVIIEPEEWLREDDARRTDSWNQQQKRARIVQYHSLQTTQPFVLNTLRYLFPAWDMTCEESGIRIAPFSLNYLWSGRSAKEPNSYFGGSLPNAMFASRRALETTLRRSVLNSKDYPNIVQISGQVTDFLKDYHRAARVAGVVYRSSDGTEHRLDAELVVDCTGTAQAGLKWLSAAGFDADIRRDTYDPKTRYATFNFKITPELAAKLPVPGGFHRPSGGYAISIPDAAKDNKGLCIVRNEDNRLQVCCGSWGTPDTPIVKTVDGILAYCNALRLDEPLPQWVLVTMELLREAEEDMYCSQVSVGPSYLLKFQESNSLPTNFVALGDAVCRVNPLYGHGFAKALAGATCLNTILNRTRNATTLPGTFSKDFFGLHANKIVPMWELPILSDYGQEATTPLAGEKKSSTDGLRWYLSQIVKLSLTDESAAVPAFLGVSLLGGAPMDLLHPSLIVKVLCQCLFSKAR</sequence>
<evidence type="ECO:0000313" key="2">
    <source>
        <dbReference type="EMBL" id="KIY72719.1"/>
    </source>
</evidence>
<keyword evidence="3" id="KW-1185">Reference proteome</keyword>
<dbReference type="OrthoDB" id="10051892at2759"/>